<dbReference type="Pfam" id="PF03205">
    <property type="entry name" value="MobB"/>
    <property type="match status" value="1"/>
</dbReference>
<dbReference type="Gene3D" id="3.40.50.300">
    <property type="entry name" value="P-loop containing nucleotide triphosphate hydrolases"/>
    <property type="match status" value="1"/>
</dbReference>
<dbReference type="InterPro" id="IPR052539">
    <property type="entry name" value="MGD_biosynthesis_adapter"/>
</dbReference>
<sequence length="220" mass="24302">MTAPIIAFVGRSESGKTTFIERLVPELKSRGYKAATVKHVPQHFHPAAPVRDTERHLAAGAEATIAATPGALILTKPCSSENPLDEIARLLGDEYDIIIVEGFKNSGIPKFEIWRRDAGTPLEDIKSRVAVITDDEYPDESARRFRLSEVREVADLIEKGYILPNLDRISLNVNGESVALSAFPREFMTNIVNALIASLKGVPPVKWLEIRLRRSGNHPA</sequence>
<dbReference type="EMBL" id="CP159307">
    <property type="protein sequence ID" value="XCH32517.1"/>
    <property type="molecule type" value="Genomic_DNA"/>
</dbReference>
<dbReference type="PANTHER" id="PTHR40072">
    <property type="entry name" value="MOLYBDOPTERIN-GUANINE DINUCLEOTIDE BIOSYNTHESIS ADAPTER PROTEIN-RELATED"/>
    <property type="match status" value="1"/>
</dbReference>
<evidence type="ECO:0000259" key="1">
    <source>
        <dbReference type="Pfam" id="PF03205"/>
    </source>
</evidence>
<dbReference type="InterPro" id="IPR027417">
    <property type="entry name" value="P-loop_NTPase"/>
</dbReference>
<organism evidence="2">
    <name type="scientific">Dehalogenimonas sp. 4OHTPN</name>
    <dbReference type="NCBI Taxonomy" id="3166643"/>
    <lineage>
        <taxon>Bacteria</taxon>
        <taxon>Bacillati</taxon>
        <taxon>Chloroflexota</taxon>
        <taxon>Dehalococcoidia</taxon>
        <taxon>Dehalococcoidales</taxon>
        <taxon>Dehalococcoidaceae</taxon>
        <taxon>Dehalogenimonas</taxon>
    </lineage>
</organism>
<dbReference type="NCBIfam" id="TIGR00176">
    <property type="entry name" value="mobB"/>
    <property type="match status" value="1"/>
</dbReference>
<dbReference type="InterPro" id="IPR004435">
    <property type="entry name" value="MobB_dom"/>
</dbReference>
<dbReference type="RefSeq" id="WP_353713791.1">
    <property type="nucleotide sequence ID" value="NZ_CP159307.1"/>
</dbReference>
<protein>
    <submittedName>
        <fullName evidence="2">Molybdopterin-guanine dinucleotide biosynthesis protein B</fullName>
    </submittedName>
</protein>
<reference evidence="2" key="1">
    <citation type="submission" date="2024-06" db="EMBL/GenBank/DDBJ databases">
        <title>A Novel Isolate, Dehalogenimonas sp. Strain 4OHTPN, Dechlorinates Aromatic 4 Hydroxy chlorothalonil by a Novel Reductive Dehalogenase.</title>
        <authorList>
            <person name="Liu G."/>
        </authorList>
    </citation>
    <scope>NUCLEOTIDE SEQUENCE</scope>
    <source>
        <strain evidence="2">4OHTPN</strain>
    </source>
</reference>
<proteinExistence type="predicted"/>
<dbReference type="SUPFAM" id="SSF52540">
    <property type="entry name" value="P-loop containing nucleoside triphosphate hydrolases"/>
    <property type="match status" value="1"/>
</dbReference>
<feature type="domain" description="Molybdopterin-guanine dinucleotide biosynthesis protein B (MobB)" evidence="1">
    <location>
        <begin position="5"/>
        <end position="134"/>
    </location>
</feature>
<dbReference type="GO" id="GO:0006777">
    <property type="term" value="P:Mo-molybdopterin cofactor biosynthetic process"/>
    <property type="evidence" value="ECO:0007669"/>
    <property type="project" value="InterPro"/>
</dbReference>
<accession>A0AAU8G6F1</accession>
<name>A0AAU8G6F1_9CHLR</name>
<gene>
    <name evidence="2" type="primary">mobB</name>
    <name evidence="2" type="ORF">ABV300_04895</name>
</gene>
<dbReference type="GO" id="GO:0005525">
    <property type="term" value="F:GTP binding"/>
    <property type="evidence" value="ECO:0007669"/>
    <property type="project" value="InterPro"/>
</dbReference>
<evidence type="ECO:0000313" key="2">
    <source>
        <dbReference type="EMBL" id="XCH32517.1"/>
    </source>
</evidence>
<dbReference type="AlphaFoldDB" id="A0AAU8G6F1"/>
<dbReference type="PANTHER" id="PTHR40072:SF1">
    <property type="entry name" value="MOLYBDOPTERIN-GUANINE DINUCLEOTIDE BIOSYNTHESIS ADAPTER PROTEIN"/>
    <property type="match status" value="1"/>
</dbReference>